<comment type="subcellular location">
    <subcellularLocation>
        <location evidence="1">Membrane</location>
    </subcellularLocation>
</comment>
<dbReference type="GO" id="GO:0005778">
    <property type="term" value="C:peroxisomal membrane"/>
    <property type="evidence" value="ECO:0007669"/>
    <property type="project" value="TreeGrafter"/>
</dbReference>
<dbReference type="FunFam" id="3.40.50.300:FF:000149">
    <property type="entry name" value="Nuclear valosin-containing protein-like"/>
    <property type="match status" value="1"/>
</dbReference>
<keyword evidence="3" id="KW-0547">Nucleotide-binding</keyword>
<sequence length="911" mass="99587">MQHSSFEVSIDPSRTDSFVLVSNEFIRGNLLPYYGRNIPFVVPLRISDGHKNTYVGCLAHRPHNFAAFKLIISVTMATSLGVTNGAIVQCTAVFKFAKAATVLVRPSSVDESEVVEQNALRIEAQLLRQVQVVFPAMTLDVAVFDGVNAKMVVERIEDREGHEVTSGCAVMAEGTEFVVATRTRHVEQSGAPTWSVLRCLTWRKEKGFNNEATAGDANVEAVSLYMNPSTAARHHWSEGLVMGFWDLAKASQLLESKEVTSSFLRSNALKAPIRLVEGMEDGVCTSPAFIQASNIVVFPTLDENIPTATDRDCPSASTSPFSNQIPYESVVEVHGTAPQELREHLVCWFEEIKKLGPHHSKYGSNGNVLLCGGSGTGKTAIVGAVLNELHGVHINVVQCKAEKLLASLQRALVECVMCAPAVLVLDNFDAVAPAQKEESVLSVTGATKAILEGTLRCFTEALSLCGAASVLVVATCANRQCVNEGLRSAYCFTKVIKVEALDRKTRVALLKQLFPKESAEALEEVGDLMGNYTPFDMRKVSQPIKSSLDGGRVPFREAARGAIAAFTPLSHTGITFLKSEKASLQSVGGLAEARKVLYDTLVLPMKHPELFARLPLKTRSGVLLYGASGCGKTFVVEAIVNSENLNCIVVNGPEVFGKYIGQSEQKIRDVFERAQAAAPCVVFFDEFDSVAPQRGVDNSGVTDRVVNQLLCYLDGVESRKDVYVVAASSRPDLIDAALLRPGRLDKAVHCPIPSLEDRVNILTICFEQLQAELTLPEIKEIAEQTINWTPADLNGLASSASMVVNRRIIEKLSKRCEEREVEHNFAVLNVGKGTTREKIEDILRPSAAAAAREEALNVANRITIKDVRQAMGMTKPSLTKEHIWEQERIHRLFSKQEKSSTREVGRKLTQR</sequence>
<keyword evidence="5" id="KW-0067">ATP-binding</keyword>
<dbReference type="AlphaFoldDB" id="A0A1G4I4R4"/>
<dbReference type="InterPro" id="IPR050168">
    <property type="entry name" value="AAA_ATPase_domain"/>
</dbReference>
<dbReference type="EMBL" id="CZPT02000618">
    <property type="protein sequence ID" value="SCU66788.1"/>
    <property type="molecule type" value="Genomic_DNA"/>
</dbReference>
<keyword evidence="6" id="KW-0472">Membrane</keyword>
<dbReference type="InterPro" id="IPR029067">
    <property type="entry name" value="CDC48_domain_2-like_sf"/>
</dbReference>
<dbReference type="InterPro" id="IPR027417">
    <property type="entry name" value="P-loop_NTPase"/>
</dbReference>
<dbReference type="InterPro" id="IPR003960">
    <property type="entry name" value="ATPase_AAA_CS"/>
</dbReference>
<name>A0A1G4I4R4_TRYEQ</name>
<protein>
    <recommendedName>
        <fullName evidence="8">Peroxisomal ATPase PEX1</fullName>
    </recommendedName>
    <alternativeName>
        <fullName evidence="7">Peroxin-1</fullName>
    </alternativeName>
</protein>
<evidence type="ECO:0000256" key="8">
    <source>
        <dbReference type="ARBA" id="ARBA00034532"/>
    </source>
</evidence>
<evidence type="ECO:0000259" key="9">
    <source>
        <dbReference type="SMART" id="SM00382"/>
    </source>
</evidence>
<comment type="caution">
    <text evidence="10">The sequence shown here is derived from an EMBL/GenBank/DDBJ whole genome shotgun (WGS) entry which is preliminary data.</text>
</comment>
<dbReference type="PANTHER" id="PTHR23077:SF12">
    <property type="entry name" value="PEROXISOMAL ATPASE PEX1"/>
    <property type="match status" value="1"/>
</dbReference>
<evidence type="ECO:0000256" key="6">
    <source>
        <dbReference type="ARBA" id="ARBA00023136"/>
    </source>
</evidence>
<dbReference type="InterPro" id="IPR003593">
    <property type="entry name" value="AAA+_ATPase"/>
</dbReference>
<dbReference type="Pfam" id="PF00004">
    <property type="entry name" value="AAA"/>
    <property type="match status" value="2"/>
</dbReference>
<dbReference type="Pfam" id="PF09262">
    <property type="entry name" value="PEX-1N"/>
    <property type="match status" value="1"/>
</dbReference>
<proteinExistence type="inferred from homology"/>
<dbReference type="Gene3D" id="3.10.330.10">
    <property type="match status" value="1"/>
</dbReference>
<organism evidence="10 11">
    <name type="scientific">Trypanosoma equiperdum</name>
    <dbReference type="NCBI Taxonomy" id="5694"/>
    <lineage>
        <taxon>Eukaryota</taxon>
        <taxon>Discoba</taxon>
        <taxon>Euglenozoa</taxon>
        <taxon>Kinetoplastea</taxon>
        <taxon>Metakinetoplastina</taxon>
        <taxon>Trypanosomatida</taxon>
        <taxon>Trypanosomatidae</taxon>
        <taxon>Trypanosoma</taxon>
    </lineage>
</organism>
<dbReference type="VEuPathDB" id="TriTrypDB:TEOVI_000470600"/>
<dbReference type="Gene3D" id="1.10.8.60">
    <property type="match status" value="1"/>
</dbReference>
<dbReference type="GO" id="GO:0016887">
    <property type="term" value="F:ATP hydrolysis activity"/>
    <property type="evidence" value="ECO:0007669"/>
    <property type="project" value="InterPro"/>
</dbReference>
<dbReference type="GO" id="GO:0005524">
    <property type="term" value="F:ATP binding"/>
    <property type="evidence" value="ECO:0007669"/>
    <property type="project" value="UniProtKB-KW"/>
</dbReference>
<evidence type="ECO:0000313" key="10">
    <source>
        <dbReference type="EMBL" id="SCU66788.1"/>
    </source>
</evidence>
<dbReference type="InterPro" id="IPR015342">
    <property type="entry name" value="PEX1-N_C-lobe"/>
</dbReference>
<dbReference type="SMART" id="SM00382">
    <property type="entry name" value="AAA"/>
    <property type="match status" value="2"/>
</dbReference>
<dbReference type="PANTHER" id="PTHR23077">
    <property type="entry name" value="AAA-FAMILY ATPASE"/>
    <property type="match status" value="1"/>
</dbReference>
<dbReference type="Proteomes" id="UP000195570">
    <property type="component" value="Unassembled WGS sequence"/>
</dbReference>
<evidence type="ECO:0000256" key="3">
    <source>
        <dbReference type="ARBA" id="ARBA00022741"/>
    </source>
</evidence>
<gene>
    <name evidence="10" type="ORF">TEOVI_000470600</name>
</gene>
<keyword evidence="11" id="KW-1185">Reference proteome</keyword>
<dbReference type="SUPFAM" id="SSF52540">
    <property type="entry name" value="P-loop containing nucleoside triphosphate hydrolases"/>
    <property type="match status" value="2"/>
</dbReference>
<evidence type="ECO:0000256" key="2">
    <source>
        <dbReference type="ARBA" id="ARBA00006914"/>
    </source>
</evidence>
<dbReference type="GO" id="GO:0016558">
    <property type="term" value="P:protein import into peroxisome matrix"/>
    <property type="evidence" value="ECO:0007669"/>
    <property type="project" value="TreeGrafter"/>
</dbReference>
<reference evidence="10" key="1">
    <citation type="submission" date="2016-09" db="EMBL/GenBank/DDBJ databases">
        <authorList>
            <person name="Hebert L."/>
            <person name="Moumen B."/>
        </authorList>
    </citation>
    <scope>NUCLEOTIDE SEQUENCE [LARGE SCALE GENOMIC DNA]</scope>
    <source>
        <strain evidence="10">OVI</strain>
    </source>
</reference>
<dbReference type="GO" id="GO:0005829">
    <property type="term" value="C:cytosol"/>
    <property type="evidence" value="ECO:0007669"/>
    <property type="project" value="TreeGrafter"/>
</dbReference>
<dbReference type="RefSeq" id="XP_067078192.1">
    <property type="nucleotide sequence ID" value="XM_067222091.1"/>
</dbReference>
<dbReference type="Gene3D" id="3.40.50.300">
    <property type="entry name" value="P-loop containing nucleotide triphosphate hydrolases"/>
    <property type="match status" value="2"/>
</dbReference>
<keyword evidence="4" id="KW-0378">Hydrolase</keyword>
<accession>A0A1G4I4R4</accession>
<feature type="domain" description="AAA+ ATPase" evidence="9">
    <location>
        <begin position="618"/>
        <end position="754"/>
    </location>
</feature>
<dbReference type="GeneID" id="92378646"/>
<comment type="similarity">
    <text evidence="2">Belongs to the AAA ATPase family.</text>
</comment>
<evidence type="ECO:0000256" key="4">
    <source>
        <dbReference type="ARBA" id="ARBA00022801"/>
    </source>
</evidence>
<evidence type="ECO:0000313" key="11">
    <source>
        <dbReference type="Proteomes" id="UP000195570"/>
    </source>
</evidence>
<evidence type="ECO:0000256" key="7">
    <source>
        <dbReference type="ARBA" id="ARBA00032509"/>
    </source>
</evidence>
<evidence type="ECO:0000256" key="5">
    <source>
        <dbReference type="ARBA" id="ARBA00022840"/>
    </source>
</evidence>
<evidence type="ECO:0000256" key="1">
    <source>
        <dbReference type="ARBA" id="ARBA00004370"/>
    </source>
</evidence>
<feature type="domain" description="AAA+ ATPase" evidence="9">
    <location>
        <begin position="364"/>
        <end position="502"/>
    </location>
</feature>
<dbReference type="InterPro" id="IPR003959">
    <property type="entry name" value="ATPase_AAA_core"/>
</dbReference>
<dbReference type="SUPFAM" id="SSF54585">
    <property type="entry name" value="Cdc48 domain 2-like"/>
    <property type="match status" value="1"/>
</dbReference>
<dbReference type="PROSITE" id="PS00674">
    <property type="entry name" value="AAA"/>
    <property type="match status" value="1"/>
</dbReference>